<keyword evidence="11" id="KW-1185">Reference proteome</keyword>
<dbReference type="Proteomes" id="UP001151529">
    <property type="component" value="Chromosome 11"/>
</dbReference>
<dbReference type="EMBL" id="JAPFFL010000005">
    <property type="protein sequence ID" value="KAJ6724079.1"/>
    <property type="molecule type" value="Genomic_DNA"/>
</dbReference>
<dbReference type="GO" id="GO:0070475">
    <property type="term" value="P:rRNA base methylation"/>
    <property type="evidence" value="ECO:0007669"/>
    <property type="project" value="InterPro"/>
</dbReference>
<organism evidence="10 11">
    <name type="scientific">Salix viminalis</name>
    <name type="common">Common osier</name>
    <name type="synonym">Basket willow</name>
    <dbReference type="NCBI Taxonomy" id="40686"/>
    <lineage>
        <taxon>Eukaryota</taxon>
        <taxon>Viridiplantae</taxon>
        <taxon>Streptophyta</taxon>
        <taxon>Embryophyta</taxon>
        <taxon>Tracheophyta</taxon>
        <taxon>Spermatophyta</taxon>
        <taxon>Magnoliopsida</taxon>
        <taxon>eudicotyledons</taxon>
        <taxon>Gunneridae</taxon>
        <taxon>Pentapetalae</taxon>
        <taxon>rosids</taxon>
        <taxon>fabids</taxon>
        <taxon>Malpighiales</taxon>
        <taxon>Salicaceae</taxon>
        <taxon>Saliceae</taxon>
        <taxon>Salix</taxon>
    </lineage>
</organism>
<feature type="domain" description="Subtilisin-like protease fibronectin type-III" evidence="9">
    <location>
        <begin position="587"/>
        <end position="629"/>
    </location>
</feature>
<dbReference type="InterPro" id="IPR036852">
    <property type="entry name" value="Peptidase_S8/S53_dom_sf"/>
</dbReference>
<keyword evidence="3" id="KW-0645">Protease</keyword>
<comment type="caution">
    <text evidence="10">The sequence shown here is derived from an EMBL/GenBank/DDBJ whole genome shotgun (WGS) entry which is preliminary data.</text>
</comment>
<keyword evidence="4" id="KW-0732">Signal</keyword>
<evidence type="ECO:0000256" key="2">
    <source>
        <dbReference type="ARBA" id="ARBA00011073"/>
    </source>
</evidence>
<dbReference type="InterPro" id="IPR019446">
    <property type="entry name" value="BMT5-like"/>
</dbReference>
<dbReference type="SUPFAM" id="SSF53335">
    <property type="entry name" value="S-adenosyl-L-methionine-dependent methyltransferases"/>
    <property type="match status" value="1"/>
</dbReference>
<sequence>MADKQAVKQVDIGKGKDKEKRVKHYSSKHHILLVGEGDFSFSWCLARSFGSGSKIVASSLDSYDDVIQKYKNAKSNLESLKELGASTLHGVDATKMKHHLPLRMQKFDRIIFNFPHAGFYLKEDNNIMIDMHKELVEKFFENANDMLQANGEIHVTHKTSPPFCHWNILGLARRNYLGFIGRDDFKIEDYPGYRNKRGEGDRCDMHFPLGECGTFKFTSSHTLKRSQQLHGNPMEIQKRQKITFDQGIPTNFIMNSKYFSDDRLTPLAVDFMEGASHSFGTCSRVTRWSNSVNEVPMSEFGRHMVRFPEVFMHENPYKFLGLQRINQPFSNGDSLSQHREIIPPRTLGKLCLSAFNVLTNSSTVPDLVSASRWFARHLCSSVPLSVRRIHGSFICLGSAVWGEFQAGKVQGKKKVFDLTVEKMFAVVISIKENRVIADITAPGVRVIAAFTLATGPTGEDYDKRRTAFNTESGTSMSCPHVSGIVGLLKSLHPDWTPAAIRSAIMTTATTRDNNGDPILDSPNIRATPFAYGAGHVQPNRAADPGLVYDLTVNDFLNYLCSHGYTAKDLKLFTDKPYNCPKSFSLTNFNYPSISVVNLNDPITVTRRVKNVGSPGKYYIHVREPTGVLVFG</sequence>
<dbReference type="InterPro" id="IPR045051">
    <property type="entry name" value="SBT"/>
</dbReference>
<comment type="subcellular location">
    <subcellularLocation>
        <location evidence="1">Secreted</location>
    </subcellularLocation>
</comment>
<evidence type="ECO:0000259" key="8">
    <source>
        <dbReference type="Pfam" id="PF10354"/>
    </source>
</evidence>
<evidence type="ECO:0000259" key="7">
    <source>
        <dbReference type="Pfam" id="PF00082"/>
    </source>
</evidence>
<feature type="domain" description="25S rRNA (uridine-N(3))-methyltransferase BMT5-like" evidence="8">
    <location>
        <begin position="32"/>
        <end position="197"/>
    </location>
</feature>
<dbReference type="PROSITE" id="PS00138">
    <property type="entry name" value="SUBTILASE_SER"/>
    <property type="match status" value="1"/>
</dbReference>
<dbReference type="GO" id="GO:0006508">
    <property type="term" value="P:proteolysis"/>
    <property type="evidence" value="ECO:0007669"/>
    <property type="project" value="UniProtKB-KW"/>
</dbReference>
<accession>A0A9Q0Z793</accession>
<name>A0A9Q0Z793_SALVM</name>
<evidence type="ECO:0000256" key="3">
    <source>
        <dbReference type="ARBA" id="ARBA00022670"/>
    </source>
</evidence>
<keyword evidence="5" id="KW-0378">Hydrolase</keyword>
<gene>
    <name evidence="10" type="ORF">OIU85_022052</name>
</gene>
<dbReference type="Pfam" id="PF10354">
    <property type="entry name" value="BMT5-like"/>
    <property type="match status" value="1"/>
</dbReference>
<protein>
    <submittedName>
        <fullName evidence="10">PEPTIDASE S8</fullName>
    </submittedName>
</protein>
<evidence type="ECO:0000313" key="10">
    <source>
        <dbReference type="EMBL" id="KAJ6724079.1"/>
    </source>
</evidence>
<dbReference type="OrthoDB" id="273345at2759"/>
<dbReference type="FunFam" id="3.40.50.150:FF:000440">
    <property type="entry name" value="Os09g0479300 protein"/>
    <property type="match status" value="1"/>
</dbReference>
<dbReference type="InterPro" id="IPR029063">
    <property type="entry name" value="SAM-dependent_MTases_sf"/>
</dbReference>
<evidence type="ECO:0000256" key="5">
    <source>
        <dbReference type="ARBA" id="ARBA00022801"/>
    </source>
</evidence>
<dbReference type="InterPro" id="IPR023828">
    <property type="entry name" value="Peptidase_S8_Ser-AS"/>
</dbReference>
<reference evidence="10" key="2">
    <citation type="journal article" date="2023" name="Int. J. Mol. Sci.">
        <title>De Novo Assembly and Annotation of 11 Diverse Shrub Willow (Salix) Genomes Reveals Novel Gene Organization in Sex-Linked Regions.</title>
        <authorList>
            <person name="Hyden B."/>
            <person name="Feng K."/>
            <person name="Yates T.B."/>
            <person name="Jawdy S."/>
            <person name="Cereghino C."/>
            <person name="Smart L.B."/>
            <person name="Muchero W."/>
        </authorList>
    </citation>
    <scope>NUCLEOTIDE SEQUENCE [LARGE SCALE GENOMIC DNA]</scope>
    <source>
        <tissue evidence="10">Shoot tip</tissue>
    </source>
</reference>
<evidence type="ECO:0000256" key="6">
    <source>
        <dbReference type="ARBA" id="ARBA00022825"/>
    </source>
</evidence>
<dbReference type="SUPFAM" id="SSF52743">
    <property type="entry name" value="Subtilisin-like"/>
    <property type="match status" value="1"/>
</dbReference>
<evidence type="ECO:0000256" key="4">
    <source>
        <dbReference type="ARBA" id="ARBA00022729"/>
    </source>
</evidence>
<dbReference type="InterPro" id="IPR000209">
    <property type="entry name" value="Peptidase_S8/S53_dom"/>
</dbReference>
<proteinExistence type="inferred from homology"/>
<dbReference type="Pfam" id="PF17766">
    <property type="entry name" value="fn3_6"/>
    <property type="match status" value="1"/>
</dbReference>
<evidence type="ECO:0000256" key="1">
    <source>
        <dbReference type="ARBA" id="ARBA00004613"/>
    </source>
</evidence>
<dbReference type="GO" id="GO:0070042">
    <property type="term" value="F:rRNA (uridine-N3-)-methyltransferase activity"/>
    <property type="evidence" value="ECO:0007669"/>
    <property type="project" value="InterPro"/>
</dbReference>
<dbReference type="PANTHER" id="PTHR10795">
    <property type="entry name" value="PROPROTEIN CONVERTASE SUBTILISIN/KEXIN"/>
    <property type="match status" value="1"/>
</dbReference>
<evidence type="ECO:0000259" key="9">
    <source>
        <dbReference type="Pfam" id="PF17766"/>
    </source>
</evidence>
<keyword evidence="6" id="KW-0720">Serine protease</keyword>
<feature type="domain" description="Peptidase S8/S53" evidence="7">
    <location>
        <begin position="437"/>
        <end position="514"/>
    </location>
</feature>
<evidence type="ECO:0000313" key="11">
    <source>
        <dbReference type="Proteomes" id="UP001151529"/>
    </source>
</evidence>
<dbReference type="Gene3D" id="3.40.50.200">
    <property type="entry name" value="Peptidase S8/S53 domain"/>
    <property type="match status" value="1"/>
</dbReference>
<dbReference type="Pfam" id="PF00082">
    <property type="entry name" value="Peptidase_S8"/>
    <property type="match status" value="1"/>
</dbReference>
<dbReference type="Gene3D" id="2.60.40.2310">
    <property type="match status" value="1"/>
</dbReference>
<comment type="similarity">
    <text evidence="2">Belongs to the peptidase S8 family.</text>
</comment>
<dbReference type="GO" id="GO:0005576">
    <property type="term" value="C:extracellular region"/>
    <property type="evidence" value="ECO:0007669"/>
    <property type="project" value="UniProtKB-SubCell"/>
</dbReference>
<dbReference type="InterPro" id="IPR041469">
    <property type="entry name" value="Subtilisin-like_FN3"/>
</dbReference>
<dbReference type="GO" id="GO:0004252">
    <property type="term" value="F:serine-type endopeptidase activity"/>
    <property type="evidence" value="ECO:0007669"/>
    <property type="project" value="InterPro"/>
</dbReference>
<reference evidence="10" key="1">
    <citation type="submission" date="2022-11" db="EMBL/GenBank/DDBJ databases">
        <authorList>
            <person name="Hyden B.L."/>
            <person name="Feng K."/>
            <person name="Yates T."/>
            <person name="Jawdy S."/>
            <person name="Smart L.B."/>
            <person name="Muchero W."/>
        </authorList>
    </citation>
    <scope>NUCLEOTIDE SEQUENCE</scope>
    <source>
        <tissue evidence="10">Shoot tip</tissue>
    </source>
</reference>
<dbReference type="AlphaFoldDB" id="A0A9Q0Z793"/>